<feature type="compositionally biased region" description="Basic and acidic residues" evidence="1">
    <location>
        <begin position="583"/>
        <end position="597"/>
    </location>
</feature>
<organism evidence="2 3">
    <name type="scientific">Diatrype stigma</name>
    <dbReference type="NCBI Taxonomy" id="117547"/>
    <lineage>
        <taxon>Eukaryota</taxon>
        <taxon>Fungi</taxon>
        <taxon>Dikarya</taxon>
        <taxon>Ascomycota</taxon>
        <taxon>Pezizomycotina</taxon>
        <taxon>Sordariomycetes</taxon>
        <taxon>Xylariomycetidae</taxon>
        <taxon>Xylariales</taxon>
        <taxon>Diatrypaceae</taxon>
        <taxon>Diatrype</taxon>
    </lineage>
</organism>
<name>A0AAN9YLA3_9PEZI</name>
<protein>
    <submittedName>
        <fullName evidence="2">Uncharacterized protein</fullName>
    </submittedName>
</protein>
<feature type="compositionally biased region" description="Low complexity" evidence="1">
    <location>
        <begin position="512"/>
        <end position="531"/>
    </location>
</feature>
<comment type="caution">
    <text evidence="2">The sequence shown here is derived from an EMBL/GenBank/DDBJ whole genome shotgun (WGS) entry which is preliminary data.</text>
</comment>
<reference evidence="2 3" key="1">
    <citation type="submission" date="2024-02" db="EMBL/GenBank/DDBJ databases">
        <title>De novo assembly and annotation of 12 fungi associated with fruit tree decline syndrome in Ontario, Canada.</title>
        <authorList>
            <person name="Sulman M."/>
            <person name="Ellouze W."/>
            <person name="Ilyukhin E."/>
        </authorList>
    </citation>
    <scope>NUCLEOTIDE SEQUENCE [LARGE SCALE GENOMIC DNA]</scope>
    <source>
        <strain evidence="2 3">M11/M66-122</strain>
    </source>
</reference>
<evidence type="ECO:0000256" key="1">
    <source>
        <dbReference type="SAM" id="MobiDB-lite"/>
    </source>
</evidence>
<dbReference type="Pfam" id="PF12224">
    <property type="entry name" value="Amidoligase_2"/>
    <property type="match status" value="1"/>
</dbReference>
<evidence type="ECO:0000313" key="2">
    <source>
        <dbReference type="EMBL" id="KAK7748431.1"/>
    </source>
</evidence>
<dbReference type="AlphaFoldDB" id="A0AAN9YLA3"/>
<feature type="region of interest" description="Disordered" evidence="1">
    <location>
        <begin position="510"/>
        <end position="605"/>
    </location>
</feature>
<dbReference type="Proteomes" id="UP001320420">
    <property type="component" value="Unassembled WGS sequence"/>
</dbReference>
<feature type="compositionally biased region" description="Low complexity" evidence="1">
    <location>
        <begin position="542"/>
        <end position="562"/>
    </location>
</feature>
<dbReference type="PANTHER" id="PTHR36847">
    <property type="entry name" value="AMIDOLIGASE ENZYME"/>
    <property type="match status" value="1"/>
</dbReference>
<gene>
    <name evidence="2" type="ORF">SLS62_008587</name>
</gene>
<feature type="compositionally biased region" description="Polar residues" evidence="1">
    <location>
        <begin position="451"/>
        <end position="462"/>
    </location>
</feature>
<feature type="compositionally biased region" description="Polar residues" evidence="1">
    <location>
        <begin position="426"/>
        <end position="440"/>
    </location>
</feature>
<proteinExistence type="predicted"/>
<evidence type="ECO:0000313" key="3">
    <source>
        <dbReference type="Proteomes" id="UP001320420"/>
    </source>
</evidence>
<dbReference type="PANTHER" id="PTHR36847:SF1">
    <property type="entry name" value="AMIDOLIGASE ENZYME"/>
    <property type="match status" value="1"/>
</dbReference>
<accession>A0AAN9YLA3</accession>
<sequence length="811" mass="89911">MTRAKETDEIISHMRRTLMSHDIKVYNPPGLTDDPTENNGEFDVVDPTIPERLRHIDKWDITFDTSLGETEYPMYNWEGIEVRSPVFHDRESADREIAYVLNLIKSTYRVRVNASTGFHVHVGNGTEWLPFGTLRRLGALTWAADPLLSRLHAPDRRVNYYSSSIRYESNLACFGYVPNAHVAAVQPNGGPGDDDEDQPLLAEPDQLIHELLPGWEPEDEQPDDDVNADPFRPWSSLSGDSYANHGVQEWSPMSPGSNGYVTNSDDGEMTPEYTLGGETFEITDDQARWLVDNLPDAETRTTFVEQCIETFGHWDVHLLTGDELYTVIVQCAPGIENNQVILPWSDIFQQWMANVPDEEDDLWHTRPLRLNNLNAAGIIGNFEDMLTRVKQQVGQDGTIEYVRKSTEGETPDSSMRMKGLLRALNNWSRSPDVPSDTSNEPLRIEGDGDDNSSVLTHATGTHSWEFEASDGDYNPPAYQHLLESSPELGSPAGSTASPVQQVTTAVMRMALSSSPSQSPPSSSGSANNSESHLPPRALHVVNIADNDSNNSNSSPFISNPGSGDEEQKSDDGRLSPTASPQQKEQEPERKLRPHDPNRLPASYRNGPYREGAVWERLGWVPTAANRPDPGEAHALDEPGACPGRARLCPEHPSTTAWEGVAAIMAADTPVAVGGLLSNIHFRRLNYNFAKYGPHPYLAAHPEANIRTVEFREAGGTLDGGDASGRARGWGWGWAQVWSRICIGIVDWAGAASAAQFLEVLDRLAEQEDADQRGREMDDAERYDVCDFLEDLGLFAEAAWVRRRERVMGPPS</sequence>
<dbReference type="InterPro" id="IPR022025">
    <property type="entry name" value="Amidoligase_2"/>
</dbReference>
<keyword evidence="3" id="KW-1185">Reference proteome</keyword>
<dbReference type="EMBL" id="JAKJXP020000081">
    <property type="protein sequence ID" value="KAK7748431.1"/>
    <property type="molecule type" value="Genomic_DNA"/>
</dbReference>
<feature type="region of interest" description="Disordered" evidence="1">
    <location>
        <begin position="426"/>
        <end position="498"/>
    </location>
</feature>